<dbReference type="AlphaFoldDB" id="A0A9W6WCJ5"/>
<proteinExistence type="predicted"/>
<protein>
    <submittedName>
        <fullName evidence="2">Uncharacterized protein</fullName>
    </submittedName>
</protein>
<evidence type="ECO:0000313" key="3">
    <source>
        <dbReference type="Proteomes" id="UP001165079"/>
    </source>
</evidence>
<gene>
    <name evidence="2" type="ORF">Afil01_46570</name>
</gene>
<feature type="chain" id="PRO_5040946299" evidence="1">
    <location>
        <begin position="28"/>
        <end position="207"/>
    </location>
</feature>
<feature type="signal peptide" evidence="1">
    <location>
        <begin position="1"/>
        <end position="27"/>
    </location>
</feature>
<accession>A0A9W6WCJ5</accession>
<keyword evidence="3" id="KW-1185">Reference proteome</keyword>
<dbReference type="EMBL" id="BSTX01000003">
    <property type="protein sequence ID" value="GLZ79850.1"/>
    <property type="molecule type" value="Genomic_DNA"/>
</dbReference>
<reference evidence="2" key="1">
    <citation type="submission" date="2023-03" db="EMBL/GenBank/DDBJ databases">
        <title>Actinorhabdospora filicis NBRC 111898.</title>
        <authorList>
            <person name="Ichikawa N."/>
            <person name="Sato H."/>
            <person name="Tonouchi N."/>
        </authorList>
    </citation>
    <scope>NUCLEOTIDE SEQUENCE</scope>
    <source>
        <strain evidence="2">NBRC 111898</strain>
    </source>
</reference>
<dbReference type="InterPro" id="IPR008999">
    <property type="entry name" value="Actin-crosslinking"/>
</dbReference>
<dbReference type="CDD" id="cd00257">
    <property type="entry name" value="beta-trefoil_FSCN-like"/>
    <property type="match status" value="1"/>
</dbReference>
<organism evidence="2 3">
    <name type="scientific">Actinorhabdospora filicis</name>
    <dbReference type="NCBI Taxonomy" id="1785913"/>
    <lineage>
        <taxon>Bacteria</taxon>
        <taxon>Bacillati</taxon>
        <taxon>Actinomycetota</taxon>
        <taxon>Actinomycetes</taxon>
        <taxon>Micromonosporales</taxon>
        <taxon>Micromonosporaceae</taxon>
        <taxon>Actinorhabdospora</taxon>
    </lineage>
</organism>
<name>A0A9W6WCJ5_9ACTN</name>
<dbReference type="Gene3D" id="2.80.10.50">
    <property type="match status" value="1"/>
</dbReference>
<sequence>MRRVLRALVLTAVAAGMAFIASPAADAAPPTGPALVAPGTGNAVVEAQRHAVADAAGVAPTAVPCWINISIYSTANNRWISAELGYSGGDYAMLRARATAVGPWERYVVCRDPGTGVTDISSMANGLYVSAELGYSGGDYGMLRARASVRGPWEIFYTSSAPGGGRLVITSQANGLYVSAELGYSGGDYGMLRARASALGPWELYIW</sequence>
<dbReference type="RefSeq" id="WP_285664993.1">
    <property type="nucleotide sequence ID" value="NZ_BSTX01000003.1"/>
</dbReference>
<dbReference type="SUPFAM" id="SSF50405">
    <property type="entry name" value="Actin-crosslinking proteins"/>
    <property type="match status" value="1"/>
</dbReference>
<dbReference type="Proteomes" id="UP001165079">
    <property type="component" value="Unassembled WGS sequence"/>
</dbReference>
<comment type="caution">
    <text evidence="2">The sequence shown here is derived from an EMBL/GenBank/DDBJ whole genome shotgun (WGS) entry which is preliminary data.</text>
</comment>
<evidence type="ECO:0000256" key="1">
    <source>
        <dbReference type="SAM" id="SignalP"/>
    </source>
</evidence>
<evidence type="ECO:0000313" key="2">
    <source>
        <dbReference type="EMBL" id="GLZ79850.1"/>
    </source>
</evidence>
<keyword evidence="1" id="KW-0732">Signal</keyword>